<dbReference type="AlphaFoldDB" id="A0A1Z5TIR6"/>
<evidence type="ECO:0000256" key="4">
    <source>
        <dbReference type="ARBA" id="ARBA00022827"/>
    </source>
</evidence>
<dbReference type="InterPro" id="IPR009100">
    <property type="entry name" value="AcylCoA_DH/oxidase_NM_dom_sf"/>
</dbReference>
<dbReference type="Gene3D" id="1.20.140.10">
    <property type="entry name" value="Butyryl-CoA Dehydrogenase, subunit A, domain 3"/>
    <property type="match status" value="1"/>
</dbReference>
<dbReference type="Pfam" id="PF02770">
    <property type="entry name" value="Acyl-CoA_dh_M"/>
    <property type="match status" value="1"/>
</dbReference>
<name>A0A1Z5TIR6_HORWE</name>
<evidence type="ECO:0000256" key="3">
    <source>
        <dbReference type="ARBA" id="ARBA00022630"/>
    </source>
</evidence>
<dbReference type="EMBL" id="MUNK01000038">
    <property type="protein sequence ID" value="OTA35924.1"/>
    <property type="molecule type" value="Genomic_DNA"/>
</dbReference>
<dbReference type="InterPro" id="IPR013786">
    <property type="entry name" value="AcylCoA_DH/ox_N"/>
</dbReference>
<dbReference type="OrthoDB" id="10254877at2759"/>
<keyword evidence="5" id="KW-0560">Oxidoreductase</keyword>
<keyword evidence="4" id="KW-0274">FAD</keyword>
<feature type="domain" description="Acyl-CoA dehydrogenase/oxidase C-terminal" evidence="6">
    <location>
        <begin position="265"/>
        <end position="414"/>
    </location>
</feature>
<dbReference type="Gene3D" id="1.10.540.10">
    <property type="entry name" value="Acyl-CoA dehydrogenase/oxidase, N-terminal domain"/>
    <property type="match status" value="1"/>
</dbReference>
<keyword evidence="10" id="KW-1185">Reference proteome</keyword>
<proteinExistence type="inferred from homology"/>
<dbReference type="GO" id="GO:0016788">
    <property type="term" value="F:hydrolase activity, acting on ester bonds"/>
    <property type="evidence" value="ECO:0007669"/>
    <property type="project" value="InterPro"/>
</dbReference>
<dbReference type="Pfam" id="PF00441">
    <property type="entry name" value="Acyl-CoA_dh_1"/>
    <property type="match status" value="1"/>
</dbReference>
<dbReference type="GO" id="GO:0033539">
    <property type="term" value="P:fatty acid beta-oxidation using acyl-CoA dehydrogenase"/>
    <property type="evidence" value="ECO:0007669"/>
    <property type="project" value="TreeGrafter"/>
</dbReference>
<dbReference type="InterPro" id="IPR046373">
    <property type="entry name" value="Acyl-CoA_Oxase/DH_mid-dom_sf"/>
</dbReference>
<dbReference type="Gene3D" id="3.40.50.1110">
    <property type="entry name" value="SGNH hydrolase"/>
    <property type="match status" value="1"/>
</dbReference>
<dbReference type="InterPro" id="IPR050741">
    <property type="entry name" value="Acyl-CoA_dehydrogenase"/>
</dbReference>
<dbReference type="InterPro" id="IPR006091">
    <property type="entry name" value="Acyl-CoA_Oxase/DH_mid-dom"/>
</dbReference>
<evidence type="ECO:0000259" key="7">
    <source>
        <dbReference type="Pfam" id="PF02770"/>
    </source>
</evidence>
<dbReference type="SUPFAM" id="SSF47203">
    <property type="entry name" value="Acyl-CoA dehydrogenase C-terminal domain-like"/>
    <property type="match status" value="1"/>
</dbReference>
<dbReference type="InterPro" id="IPR001087">
    <property type="entry name" value="GDSL"/>
</dbReference>
<dbReference type="InterPro" id="IPR037069">
    <property type="entry name" value="AcylCoA_DH/ox_N_sf"/>
</dbReference>
<dbReference type="PANTHER" id="PTHR48083:SF28">
    <property type="entry name" value="ACYL-COA DEHYDROGENASE FAMILY PROTEIN (AFU_ORTHOLOGUE AFUA_6G10880)-RELATED"/>
    <property type="match status" value="1"/>
</dbReference>
<dbReference type="GO" id="GO:0050660">
    <property type="term" value="F:flavin adenine dinucleotide binding"/>
    <property type="evidence" value="ECO:0007669"/>
    <property type="project" value="InterPro"/>
</dbReference>
<organism evidence="9 10">
    <name type="scientific">Hortaea werneckii EXF-2000</name>
    <dbReference type="NCBI Taxonomy" id="1157616"/>
    <lineage>
        <taxon>Eukaryota</taxon>
        <taxon>Fungi</taxon>
        <taxon>Dikarya</taxon>
        <taxon>Ascomycota</taxon>
        <taxon>Pezizomycotina</taxon>
        <taxon>Dothideomycetes</taxon>
        <taxon>Dothideomycetidae</taxon>
        <taxon>Mycosphaerellales</taxon>
        <taxon>Teratosphaeriaceae</taxon>
        <taxon>Hortaea</taxon>
    </lineage>
</organism>
<feature type="domain" description="Acyl-CoA oxidase/dehydrogenase middle" evidence="7">
    <location>
        <begin position="158"/>
        <end position="253"/>
    </location>
</feature>
<evidence type="ECO:0000256" key="2">
    <source>
        <dbReference type="ARBA" id="ARBA00009347"/>
    </source>
</evidence>
<keyword evidence="3" id="KW-0285">Flavoprotein</keyword>
<dbReference type="STRING" id="1157616.A0A1Z5TIR6"/>
<dbReference type="InParanoid" id="A0A1Z5TIR6"/>
<evidence type="ECO:0000313" key="10">
    <source>
        <dbReference type="Proteomes" id="UP000194280"/>
    </source>
</evidence>
<evidence type="ECO:0000256" key="1">
    <source>
        <dbReference type="ARBA" id="ARBA00001974"/>
    </source>
</evidence>
<dbReference type="CDD" id="cd01846">
    <property type="entry name" value="fatty_acyltransferase_like"/>
    <property type="match status" value="1"/>
</dbReference>
<feature type="domain" description="Acyl-CoA dehydrogenase/oxidase N-terminal" evidence="8">
    <location>
        <begin position="32"/>
        <end position="150"/>
    </location>
</feature>
<dbReference type="SUPFAM" id="SSF56645">
    <property type="entry name" value="Acyl-CoA dehydrogenase NM domain-like"/>
    <property type="match status" value="1"/>
</dbReference>
<dbReference type="InterPro" id="IPR036250">
    <property type="entry name" value="AcylCo_DH-like_C"/>
</dbReference>
<protein>
    <submittedName>
        <fullName evidence="9">Uncharacterized protein</fullName>
    </submittedName>
</protein>
<evidence type="ECO:0000259" key="6">
    <source>
        <dbReference type="Pfam" id="PF00441"/>
    </source>
</evidence>
<evidence type="ECO:0000313" key="9">
    <source>
        <dbReference type="EMBL" id="OTA35924.1"/>
    </source>
</evidence>
<dbReference type="GO" id="GO:0005737">
    <property type="term" value="C:cytoplasm"/>
    <property type="evidence" value="ECO:0007669"/>
    <property type="project" value="TreeGrafter"/>
</dbReference>
<dbReference type="Pfam" id="PF02771">
    <property type="entry name" value="Acyl-CoA_dh_N"/>
    <property type="match status" value="1"/>
</dbReference>
<dbReference type="InterPro" id="IPR009075">
    <property type="entry name" value="AcylCo_DH/oxidase_C"/>
</dbReference>
<dbReference type="InterPro" id="IPR036514">
    <property type="entry name" value="SGNH_hydro_sf"/>
</dbReference>
<dbReference type="SUPFAM" id="SSF52266">
    <property type="entry name" value="SGNH hydrolase"/>
    <property type="match status" value="1"/>
</dbReference>
<dbReference type="Pfam" id="PF00657">
    <property type="entry name" value="Lipase_GDSL"/>
    <property type="match status" value="1"/>
</dbReference>
<sequence length="721" mass="79764">MPSSTEQQSFGSLSPWSEPAWCHGIPSPYYNDSHKKLRDAIRAYVDERILPYSLDWEAKGEAPREEAMRWAQSGFAFADVPPEYRPKNLPGPAGIPVDKLDVFHLLVSTDETSRVEGGVTSSLSGASVIGIPPVIHHGTEQQKRQWLPGLFDWTTSFCLGITEPTGGSDVANIQTTAVKSGDGRHYIVNGYKKWITGAPWATHMTTAVRTGGAGMGGLSVLVIPMNSPGLTWRRIPNSGQNAGGASLVELDDVQVPVENRVGKEGDGFRIIMVNFNRERYIMAVGSNRKARTCLNIAFDYANKRETFGKPLISNQIIAAKFATLARYIESHWAWLESIAYAVQQSPRGWQDPDIAGRIALAKVQAGRIQEMAIREAQQVLGGAGYQRGGPGAPVEQQSRDLRMMVVGGGSEEIISDLAFAGAYAASSGDSYTDVGFKITTGPYPNPSNYEGNPDPPGKSSAYALNWAQDISAEYNKSLIYLYDFAHSGDIVNSSLISPHQSVNNTFTAQADNQFLAYLTGEDRIVNWHSSDSLFTVFFGINDIDRALGGDYPFLTDWDERLPLIQDSYWAHVEKLYNAGARNFAFLNLPTYWLSPGIINRGNATVVDVARHRNLLWNHELAKRFEHFQCTHRSTFAKLVDVYGLWESMYAYPAAYGLSNVTEYCDAYYGGTGTDLTAYNSSCSAPVNEYLWINWLHPTWTVHRYLAKLVLEAMGYLPARHT</sequence>
<accession>A0A1Z5TIR6</accession>
<evidence type="ECO:0000256" key="5">
    <source>
        <dbReference type="ARBA" id="ARBA00023002"/>
    </source>
</evidence>
<gene>
    <name evidence="9" type="ORF">BTJ68_04108</name>
</gene>
<dbReference type="VEuPathDB" id="FungiDB:BTJ68_04108"/>
<dbReference type="GO" id="GO:0003995">
    <property type="term" value="F:acyl-CoA dehydrogenase activity"/>
    <property type="evidence" value="ECO:0007669"/>
    <property type="project" value="TreeGrafter"/>
</dbReference>
<dbReference type="Proteomes" id="UP000194280">
    <property type="component" value="Unassembled WGS sequence"/>
</dbReference>
<comment type="caution">
    <text evidence="9">The sequence shown here is derived from an EMBL/GenBank/DDBJ whole genome shotgun (WGS) entry which is preliminary data.</text>
</comment>
<comment type="cofactor">
    <cofactor evidence="1">
        <name>FAD</name>
        <dbReference type="ChEBI" id="CHEBI:57692"/>
    </cofactor>
</comment>
<evidence type="ECO:0000259" key="8">
    <source>
        <dbReference type="Pfam" id="PF02771"/>
    </source>
</evidence>
<dbReference type="Gene3D" id="2.40.110.10">
    <property type="entry name" value="Butyryl-CoA Dehydrogenase, subunit A, domain 2"/>
    <property type="match status" value="1"/>
</dbReference>
<dbReference type="PANTHER" id="PTHR48083">
    <property type="entry name" value="MEDIUM-CHAIN SPECIFIC ACYL-COA DEHYDROGENASE, MITOCHONDRIAL-RELATED"/>
    <property type="match status" value="1"/>
</dbReference>
<reference evidence="9 10" key="1">
    <citation type="submission" date="2017-01" db="EMBL/GenBank/DDBJ databases">
        <title>The recent genome duplication of the halophilic yeast Hortaea werneckii: insights from long-read sequencing.</title>
        <authorList>
            <person name="Sinha S."/>
            <person name="Flibotte S."/>
            <person name="Neira M."/>
            <person name="Lenassi M."/>
            <person name="Gostincar C."/>
            <person name="Stajich J.E."/>
            <person name="Nislow C.E."/>
        </authorList>
    </citation>
    <scope>NUCLEOTIDE SEQUENCE [LARGE SCALE GENOMIC DNA]</scope>
    <source>
        <strain evidence="9 10">EXF-2000</strain>
    </source>
</reference>
<comment type="similarity">
    <text evidence="2">Belongs to the acyl-CoA dehydrogenase family.</text>
</comment>